<evidence type="ECO:0000256" key="1">
    <source>
        <dbReference type="ARBA" id="ARBA00004123"/>
    </source>
</evidence>
<dbReference type="Pfam" id="PF01585">
    <property type="entry name" value="G-patch"/>
    <property type="match status" value="1"/>
</dbReference>
<keyword evidence="5" id="KW-0508">mRNA splicing</keyword>
<dbReference type="SMART" id="SM00443">
    <property type="entry name" value="G_patch"/>
    <property type="match status" value="1"/>
</dbReference>
<dbReference type="EMBL" id="LN902841">
    <property type="protein sequence ID" value="CDS36005.1"/>
    <property type="molecule type" value="Genomic_DNA"/>
</dbReference>
<evidence type="ECO:0000256" key="5">
    <source>
        <dbReference type="ARBA" id="ARBA00023187"/>
    </source>
</evidence>
<organism evidence="10 11">
    <name type="scientific">Echinococcus multilocularis</name>
    <name type="common">Fox tapeworm</name>
    <dbReference type="NCBI Taxonomy" id="6211"/>
    <lineage>
        <taxon>Eukaryota</taxon>
        <taxon>Metazoa</taxon>
        <taxon>Spiralia</taxon>
        <taxon>Lophotrochozoa</taxon>
        <taxon>Platyhelminthes</taxon>
        <taxon>Cestoda</taxon>
        <taxon>Eucestoda</taxon>
        <taxon>Cyclophyllidea</taxon>
        <taxon>Taeniidae</taxon>
        <taxon>Echinococcus</taxon>
    </lineage>
</organism>
<dbReference type="Pfam" id="PF17064">
    <property type="entry name" value="QVR"/>
    <property type="match status" value="1"/>
</dbReference>
<dbReference type="STRING" id="6211.A0A068Y1N5"/>
<dbReference type="OrthoDB" id="4822at2759"/>
<dbReference type="PANTHER" id="PTHR23340">
    <property type="entry name" value="ARGININE/SERINE RICH SPLICING FACTOR SF4/14"/>
    <property type="match status" value="1"/>
</dbReference>
<proteinExistence type="predicted"/>
<dbReference type="GO" id="GO:0005654">
    <property type="term" value="C:nucleoplasm"/>
    <property type="evidence" value="ECO:0007669"/>
    <property type="project" value="TreeGrafter"/>
</dbReference>
<protein>
    <submittedName>
        <fullName evidence="10">Splicing factor 4</fullName>
    </submittedName>
</protein>
<dbReference type="PANTHER" id="PTHR23340:SF0">
    <property type="entry name" value="SURP AND G-PATCH DOMAIN-CONTAINING PROTEIN 1 ISOFORM X1"/>
    <property type="match status" value="1"/>
</dbReference>
<gene>
    <name evidence="10" type="ORF">EmuJ_001197200</name>
</gene>
<keyword evidence="3 8" id="KW-0732">Signal</keyword>
<dbReference type="Proteomes" id="UP000017246">
    <property type="component" value="Unassembled WGS sequence"/>
</dbReference>
<dbReference type="GO" id="GO:0032222">
    <property type="term" value="P:regulation of synaptic transmission, cholinergic"/>
    <property type="evidence" value="ECO:0007669"/>
    <property type="project" value="InterPro"/>
</dbReference>
<feature type="chain" id="PRO_5013175590" evidence="8">
    <location>
        <begin position="16"/>
        <end position="547"/>
    </location>
</feature>
<feature type="region of interest" description="Disordered" evidence="7">
    <location>
        <begin position="247"/>
        <end position="283"/>
    </location>
</feature>
<dbReference type="GO" id="GO:0008380">
    <property type="term" value="P:RNA splicing"/>
    <property type="evidence" value="ECO:0007669"/>
    <property type="project" value="UniProtKB-KW"/>
</dbReference>
<dbReference type="eggNOG" id="KOG0965">
    <property type="taxonomic scope" value="Eukaryota"/>
</dbReference>
<accession>A0A068Y1N5</accession>
<evidence type="ECO:0000256" key="8">
    <source>
        <dbReference type="SAM" id="SignalP"/>
    </source>
</evidence>
<dbReference type="AlphaFoldDB" id="A0A068Y1N5"/>
<dbReference type="InterPro" id="IPR040169">
    <property type="entry name" value="SUGP1/2"/>
</dbReference>
<evidence type="ECO:0000313" key="11">
    <source>
        <dbReference type="Proteomes" id="UP000017246"/>
    </source>
</evidence>
<evidence type="ECO:0000256" key="6">
    <source>
        <dbReference type="ARBA" id="ARBA00023242"/>
    </source>
</evidence>
<reference evidence="10" key="1">
    <citation type="journal article" date="2013" name="Nature">
        <title>The genomes of four tapeworm species reveal adaptations to parasitism.</title>
        <authorList>
            <person name="Tsai I.J."/>
            <person name="Zarowiecki M."/>
            <person name="Holroyd N."/>
            <person name="Garciarrubio A."/>
            <person name="Sanchez-Flores A."/>
            <person name="Brooks K.L."/>
            <person name="Tracey A."/>
            <person name="Bobes R.J."/>
            <person name="Fragoso G."/>
            <person name="Sciutto E."/>
            <person name="Aslett M."/>
            <person name="Beasley H."/>
            <person name="Bennett H.M."/>
            <person name="Cai J."/>
            <person name="Camicia F."/>
            <person name="Clark R."/>
            <person name="Cucher M."/>
            <person name="De Silva N."/>
            <person name="Day T.A."/>
            <person name="Deplazes P."/>
            <person name="Estrada K."/>
            <person name="Fernandez C."/>
            <person name="Holland P.W."/>
            <person name="Hou J."/>
            <person name="Hu S."/>
            <person name="Huckvale T."/>
            <person name="Hung S.S."/>
            <person name="Kamenetzky L."/>
            <person name="Keane J.A."/>
            <person name="Kiss F."/>
            <person name="Koziol U."/>
            <person name="Lambert O."/>
            <person name="Liu K."/>
            <person name="Luo X."/>
            <person name="Luo Y."/>
            <person name="Macchiaroli N."/>
            <person name="Nichol S."/>
            <person name="Paps J."/>
            <person name="Parkinson J."/>
            <person name="Pouchkina-Stantcheva N."/>
            <person name="Riddiford N."/>
            <person name="Rosenzvit M."/>
            <person name="Salinas G."/>
            <person name="Wasmuth J.D."/>
            <person name="Zamanian M."/>
            <person name="Zheng Y."/>
            <person name="Cai X."/>
            <person name="Soberon X."/>
            <person name="Olson P.D."/>
            <person name="Laclette J.P."/>
            <person name="Brehm K."/>
            <person name="Berriman M."/>
            <person name="Garciarrubio A."/>
            <person name="Bobes R.J."/>
            <person name="Fragoso G."/>
            <person name="Sanchez-Flores A."/>
            <person name="Estrada K."/>
            <person name="Cevallos M.A."/>
            <person name="Morett E."/>
            <person name="Gonzalez V."/>
            <person name="Portillo T."/>
            <person name="Ochoa-Leyva A."/>
            <person name="Jose M.V."/>
            <person name="Sciutto E."/>
            <person name="Landa A."/>
            <person name="Jimenez L."/>
            <person name="Valdes V."/>
            <person name="Carrero J.C."/>
            <person name="Larralde C."/>
            <person name="Morales-Montor J."/>
            <person name="Limon-Lason J."/>
            <person name="Soberon X."/>
            <person name="Laclette J.P."/>
        </authorList>
    </citation>
    <scope>NUCLEOTIDE SEQUENCE [LARGE SCALE GENOMIC DNA]</scope>
</reference>
<keyword evidence="6" id="KW-0539">Nucleus</keyword>
<feature type="domain" description="G-patch" evidence="9">
    <location>
        <begin position="464"/>
        <end position="511"/>
    </location>
</feature>
<sequence>MVIITLLPRTASGLACYVCVSINGSNPSCEDPMDGSVPVEAPCRQGRSGHEGLSYARYCVKIKGQRVSDGQQICIRRCSMQKLGGIHTHCGQFHLLDELYHGCIATCTQNWCNTASKYSNLCLTTLFMLSYVVLPKVLPPEDQKAIIAIESLIMRLVGLPQSLAKLEVAKFEDSVQYWFLTVPDSVECKYLQKRLQEELIKKSKTSVEEEIEACKVDYKLSDIQLPPEKPPARTVSPKTCDVDANVAKSEPSSLKPLEIPAPTRKRKSRWDTEQTAKSEGLSELSHNEVLASAVAAAKAAAQLAASNNKPAQTICSNVRQLTGGAVLSDEQVKQIQYQKELQAMHEFILAQQRLKMQEQQLMESIEGVNYSKKPRKTVDGLEVKYEYDSDEDCEGGTWEHKLRAAEMEATRDWAEKLTEMGQGKHHIGDFLPPDELERFMETYRALKEGREPDYSEYKQFKLTCENVGFQMLEKMGWKEGEGLGVSGQGIVNPVSKGNVHVEGVGLGVERSSNLTVEDDEFEAYRKRMMLAYRFRPNPLNNPRRDYY</sequence>
<name>A0A068Y1N5_ECHMU</name>
<keyword evidence="4" id="KW-0325">Glycoprotein</keyword>
<dbReference type="PROSITE" id="PS50174">
    <property type="entry name" value="G_PATCH"/>
    <property type="match status" value="1"/>
</dbReference>
<evidence type="ECO:0000256" key="4">
    <source>
        <dbReference type="ARBA" id="ARBA00023180"/>
    </source>
</evidence>
<evidence type="ECO:0000256" key="7">
    <source>
        <dbReference type="SAM" id="MobiDB-lite"/>
    </source>
</evidence>
<evidence type="ECO:0000313" key="10">
    <source>
        <dbReference type="EMBL" id="CDS36005.1"/>
    </source>
</evidence>
<dbReference type="GO" id="GO:0030431">
    <property type="term" value="P:sleep"/>
    <property type="evidence" value="ECO:0007669"/>
    <property type="project" value="InterPro"/>
</dbReference>
<keyword evidence="2" id="KW-0507">mRNA processing</keyword>
<dbReference type="OMA" id="VECKYLQ"/>
<dbReference type="InterPro" id="IPR000467">
    <property type="entry name" value="G_patch_dom"/>
</dbReference>
<evidence type="ECO:0000256" key="3">
    <source>
        <dbReference type="ARBA" id="ARBA00022729"/>
    </source>
</evidence>
<keyword evidence="11" id="KW-1185">Reference proteome</keyword>
<dbReference type="GO" id="GO:0006397">
    <property type="term" value="P:mRNA processing"/>
    <property type="evidence" value="ECO:0007669"/>
    <property type="project" value="UniProtKB-KW"/>
</dbReference>
<dbReference type="InterPro" id="IPR031424">
    <property type="entry name" value="QVR-like"/>
</dbReference>
<reference evidence="10" key="2">
    <citation type="submission" date="2015-11" db="EMBL/GenBank/DDBJ databases">
        <authorList>
            <person name="Zhang Y."/>
            <person name="Guo Z."/>
        </authorList>
    </citation>
    <scope>NUCLEOTIDE SEQUENCE</scope>
</reference>
<evidence type="ECO:0000256" key="2">
    <source>
        <dbReference type="ARBA" id="ARBA00022664"/>
    </source>
</evidence>
<evidence type="ECO:0000259" key="9">
    <source>
        <dbReference type="PROSITE" id="PS50174"/>
    </source>
</evidence>
<feature type="signal peptide" evidence="8">
    <location>
        <begin position="1"/>
        <end position="15"/>
    </location>
</feature>
<dbReference type="GO" id="GO:0003723">
    <property type="term" value="F:RNA binding"/>
    <property type="evidence" value="ECO:0007669"/>
    <property type="project" value="TreeGrafter"/>
</dbReference>
<comment type="subcellular location">
    <subcellularLocation>
        <location evidence="1">Nucleus</location>
    </subcellularLocation>
</comment>